<evidence type="ECO:0000256" key="6">
    <source>
        <dbReference type="SAM" id="MobiDB-lite"/>
    </source>
</evidence>
<dbReference type="AlphaFoldDB" id="A0A3R7XP75"/>
<feature type="binding site" evidence="5">
    <location>
        <position position="742"/>
    </location>
    <ligand>
        <name>S-adenosyl-L-methionine</name>
        <dbReference type="ChEBI" id="CHEBI:59789"/>
    </ligand>
</feature>
<feature type="compositionally biased region" description="Basic and acidic residues" evidence="6">
    <location>
        <begin position="192"/>
        <end position="204"/>
    </location>
</feature>
<dbReference type="VEuPathDB" id="FungiDB:DD237_005589"/>
<name>A0A3R7XP75_9STRA</name>
<comment type="caution">
    <text evidence="8">The sequence shown here is derived from an EMBL/GenBank/DDBJ whole genome shotgun (WGS) entry which is preliminary data.</text>
</comment>
<dbReference type="InterPro" id="IPR010280">
    <property type="entry name" value="U5_MeTrfase_fam"/>
</dbReference>
<dbReference type="Pfam" id="PF05958">
    <property type="entry name" value="tRNA_U5-meth_tr"/>
    <property type="match status" value="1"/>
</dbReference>
<dbReference type="Proteomes" id="UP000286097">
    <property type="component" value="Unassembled WGS sequence"/>
</dbReference>
<dbReference type="InterPro" id="IPR035979">
    <property type="entry name" value="RBD_domain_sf"/>
</dbReference>
<evidence type="ECO:0000256" key="2">
    <source>
        <dbReference type="ARBA" id="ARBA00022679"/>
    </source>
</evidence>
<keyword evidence="3 5" id="KW-0949">S-adenosyl-L-methionine</keyword>
<dbReference type="PROSITE" id="PS50102">
    <property type="entry name" value="RRM"/>
    <property type="match status" value="1"/>
</dbReference>
<dbReference type="SUPFAM" id="SSF54928">
    <property type="entry name" value="RNA-binding domain, RBD"/>
    <property type="match status" value="1"/>
</dbReference>
<feature type="binding site" evidence="5">
    <location>
        <position position="637"/>
    </location>
    <ligand>
        <name>S-adenosyl-L-methionine</name>
        <dbReference type="ChEBI" id="CHEBI:59789"/>
    </ligand>
</feature>
<evidence type="ECO:0000259" key="7">
    <source>
        <dbReference type="PROSITE" id="PS50102"/>
    </source>
</evidence>
<dbReference type="GO" id="GO:0008173">
    <property type="term" value="F:RNA methyltransferase activity"/>
    <property type="evidence" value="ECO:0007669"/>
    <property type="project" value="InterPro"/>
</dbReference>
<dbReference type="PROSITE" id="PS51687">
    <property type="entry name" value="SAM_MT_RNA_M5U"/>
    <property type="match status" value="1"/>
</dbReference>
<keyword evidence="4" id="KW-0694">RNA-binding</keyword>
<organism evidence="8 9">
    <name type="scientific">Peronospora effusa</name>
    <dbReference type="NCBI Taxonomy" id="542832"/>
    <lineage>
        <taxon>Eukaryota</taxon>
        <taxon>Sar</taxon>
        <taxon>Stramenopiles</taxon>
        <taxon>Oomycota</taxon>
        <taxon>Peronosporomycetes</taxon>
        <taxon>Peronosporales</taxon>
        <taxon>Peronosporaceae</taxon>
        <taxon>Peronospora</taxon>
    </lineage>
</organism>
<dbReference type="InterPro" id="IPR000504">
    <property type="entry name" value="RRM_dom"/>
</dbReference>
<feature type="binding site" evidence="5">
    <location>
        <position position="687"/>
    </location>
    <ligand>
        <name>S-adenosyl-L-methionine</name>
        <dbReference type="ChEBI" id="CHEBI:59789"/>
    </ligand>
</feature>
<gene>
    <name evidence="8" type="ORF">DD237_005589</name>
</gene>
<comment type="caution">
    <text evidence="5">Lacks conserved residue(s) required for the propagation of feature annotation.</text>
</comment>
<feature type="active site" description="Nucleophile" evidence="5">
    <location>
        <position position="770"/>
    </location>
</feature>
<evidence type="ECO:0000256" key="3">
    <source>
        <dbReference type="ARBA" id="ARBA00022691"/>
    </source>
</evidence>
<dbReference type="InterPro" id="IPR045850">
    <property type="entry name" value="TRM2_met"/>
</dbReference>
<protein>
    <recommendedName>
        <fullName evidence="7">RRM domain-containing protein</fullName>
    </recommendedName>
</protein>
<dbReference type="GO" id="GO:0003723">
    <property type="term" value="F:RNA binding"/>
    <property type="evidence" value="ECO:0007669"/>
    <property type="project" value="UniProtKB-UniRule"/>
</dbReference>
<reference evidence="8 9" key="1">
    <citation type="submission" date="2018-06" db="EMBL/GenBank/DDBJ databases">
        <title>Comparative genomics of downy mildews reveals potential adaptations to biotrophy.</title>
        <authorList>
            <person name="Fletcher K."/>
            <person name="Klosterman S.J."/>
            <person name="Derevnina L."/>
            <person name="Martin F."/>
            <person name="Koike S."/>
            <person name="Reyes Chin-Wo S."/>
            <person name="Mou B."/>
            <person name="Michelmore R."/>
        </authorList>
    </citation>
    <scope>NUCLEOTIDE SEQUENCE [LARGE SCALE GENOMIC DNA]</scope>
    <source>
        <strain evidence="8 9">R13</strain>
    </source>
</reference>
<sequence length="825" mass="91408">MDTKDAVQTPPLALNDDDSEKEEVKVIVMNYGKWKDAKVLSDVLHSKGINFSKVQKTRQLSFGFVLFHSKEERAEAMPKLQAIEWNGEMLEVKDALPKKSMKPMLARQYRKKVEKEKDQVDKKEEEDVSARDVRDVVTPWATVPYQEQLERKEAEMKKVLVKIVRQTRKEFGKKEKRVAQDQRNIAKKKRKLEHEKQENETETKQDTVVGVYTDDAKPQYSLAIPKWLNSHGSLFVVANEVLYSRPHEGDVDTKWTRVADAADVVAIISFGSNLVGVKKDNIIYALKPSLASTDGLSWEKICSGPDGVQITSLSSLRGTLLGCTSEGKIYKQEGMGSFASGEWKQLGEVAGATVIGLHNGFLYAHNQAVENEMSWSRAPLDAKALEVLTFEPCVVPMSKSFGITSHNTLLILLTSEAIEFVQNSGHVKASVPLPADLKGGSFTGFASHKGLCCPMESIHSSPVTESYRNKCEFSFGFDNEDKPCVGFRLGLFREGSVVVSKPNECVNVPTEMKAVCAVVQNILETSDVPVYSVTTKTGVWRVLTVRQSVSTGELMIMMQVNSAGQTLEERAAVRDLIVKRLTDDCNSFKVTSIYMQEYNGLSTPSDNDPVEHVFGKTKLEEHLLGMRFLVSPNAFFQVNTGGAEKLYSLVKKFANADEHTLLYDVCCGTGTIGICASKGVGKVVGIEICKPATDDAEANAILNGVKNVSFINSKAEDVMKDLLHKKREESEKHLNRVVAIVDPPRAGLHHQVLRALRACPPVERIVYVSCNPTVSLVRDAVTLCGPSTKSLQGRAFEPVHAVPVDMFPHTPHCEMIIVFDRVKAE</sequence>
<dbReference type="Gene3D" id="2.40.50.1070">
    <property type="match status" value="1"/>
</dbReference>
<feature type="region of interest" description="Disordered" evidence="6">
    <location>
        <begin position="172"/>
        <end position="204"/>
    </location>
</feature>
<keyword evidence="2 5" id="KW-0808">Transferase</keyword>
<accession>A0A3R7XP75</accession>
<evidence type="ECO:0000256" key="4">
    <source>
        <dbReference type="PROSITE-ProRule" id="PRU00176"/>
    </source>
</evidence>
<dbReference type="Gene3D" id="3.40.50.150">
    <property type="entry name" value="Vaccinia Virus protein VP39"/>
    <property type="match status" value="1"/>
</dbReference>
<dbReference type="PANTHER" id="PTHR45904">
    <property type="entry name" value="TRNA (URACIL-5-)-METHYLTRANSFERASE"/>
    <property type="match status" value="1"/>
</dbReference>
<dbReference type="Gene3D" id="3.30.70.330">
    <property type="match status" value="1"/>
</dbReference>
<dbReference type="SUPFAM" id="SSF53335">
    <property type="entry name" value="S-adenosyl-L-methionine-dependent methyltransferases"/>
    <property type="match status" value="1"/>
</dbReference>
<feature type="domain" description="RRM" evidence="7">
    <location>
        <begin position="14"/>
        <end position="97"/>
    </location>
</feature>
<proteinExistence type="inferred from homology"/>
<dbReference type="PANTHER" id="PTHR45904:SF2">
    <property type="entry name" value="TRNA (URACIL-5-)-METHYLTRANSFERASE HOMOLOG A"/>
    <property type="match status" value="1"/>
</dbReference>
<evidence type="ECO:0000313" key="8">
    <source>
        <dbReference type="EMBL" id="RQM10105.1"/>
    </source>
</evidence>
<evidence type="ECO:0000313" key="9">
    <source>
        <dbReference type="Proteomes" id="UP000286097"/>
    </source>
</evidence>
<keyword evidence="1 5" id="KW-0489">Methyltransferase</keyword>
<comment type="similarity">
    <text evidence="5">Belongs to the class I-like SAM-binding methyltransferase superfamily. RNA M5U methyltransferase family.</text>
</comment>
<dbReference type="InterPro" id="IPR029063">
    <property type="entry name" value="SAM-dependent_MTases_sf"/>
</dbReference>
<evidence type="ECO:0000256" key="5">
    <source>
        <dbReference type="PROSITE-ProRule" id="PRU01024"/>
    </source>
</evidence>
<dbReference type="InterPro" id="IPR012677">
    <property type="entry name" value="Nucleotide-bd_a/b_plait_sf"/>
</dbReference>
<evidence type="ECO:0000256" key="1">
    <source>
        <dbReference type="ARBA" id="ARBA00022603"/>
    </source>
</evidence>
<dbReference type="GO" id="GO:0006396">
    <property type="term" value="P:RNA processing"/>
    <property type="evidence" value="ECO:0007669"/>
    <property type="project" value="InterPro"/>
</dbReference>
<dbReference type="EMBL" id="QKXF01000653">
    <property type="protein sequence ID" value="RQM10105.1"/>
    <property type="molecule type" value="Genomic_DNA"/>
</dbReference>
<dbReference type="GO" id="GO:0032259">
    <property type="term" value="P:methylation"/>
    <property type="evidence" value="ECO:0007669"/>
    <property type="project" value="UniProtKB-KW"/>
</dbReference>
<dbReference type="CDD" id="cd02440">
    <property type="entry name" value="AdoMet_MTases"/>
    <property type="match status" value="1"/>
</dbReference>